<evidence type="ECO:0000256" key="3">
    <source>
        <dbReference type="ARBA" id="ARBA00001947"/>
    </source>
</evidence>
<dbReference type="NCBIfam" id="TIGR01357">
    <property type="entry name" value="aroB"/>
    <property type="match status" value="1"/>
</dbReference>
<name>A0A098LCV7_9BACT</name>
<evidence type="ECO:0000256" key="8">
    <source>
        <dbReference type="ARBA" id="ARBA00023027"/>
    </source>
</evidence>
<dbReference type="GO" id="GO:0000166">
    <property type="term" value="F:nucleotide binding"/>
    <property type="evidence" value="ECO:0007669"/>
    <property type="project" value="UniProtKB-KW"/>
</dbReference>
<keyword evidence="9" id="KW-0456">Lyase</keyword>
<evidence type="ECO:0000259" key="13">
    <source>
        <dbReference type="Pfam" id="PF24621"/>
    </source>
</evidence>
<dbReference type="SUPFAM" id="SSF56796">
    <property type="entry name" value="Dehydroquinate synthase-like"/>
    <property type="match status" value="1"/>
</dbReference>
<dbReference type="PANTHER" id="PTHR43622">
    <property type="entry name" value="3-DEHYDROQUINATE SYNTHASE"/>
    <property type="match status" value="1"/>
</dbReference>
<dbReference type="AlphaFoldDB" id="A0A098LCV7"/>
<evidence type="ECO:0000256" key="10">
    <source>
        <dbReference type="ARBA" id="ARBA00023285"/>
    </source>
</evidence>
<organism evidence="14 15">
    <name type="scientific">Sporocytophaga myxococcoides</name>
    <dbReference type="NCBI Taxonomy" id="153721"/>
    <lineage>
        <taxon>Bacteria</taxon>
        <taxon>Pseudomonadati</taxon>
        <taxon>Bacteroidota</taxon>
        <taxon>Cytophagia</taxon>
        <taxon>Cytophagales</taxon>
        <taxon>Cytophagaceae</taxon>
        <taxon>Sporocytophaga</taxon>
    </lineage>
</organism>
<keyword evidence="5" id="KW-0479">Metal-binding</keyword>
<keyword evidence="8" id="KW-0520">NAD</keyword>
<comment type="cofactor">
    <cofactor evidence="1">
        <name>NAD(+)</name>
        <dbReference type="ChEBI" id="CHEBI:57540"/>
    </cofactor>
</comment>
<dbReference type="GO" id="GO:0046872">
    <property type="term" value="F:metal ion binding"/>
    <property type="evidence" value="ECO:0007669"/>
    <property type="project" value="UniProtKB-KW"/>
</dbReference>
<dbReference type="CDD" id="cd08195">
    <property type="entry name" value="DHQS"/>
    <property type="match status" value="1"/>
</dbReference>
<dbReference type="EC" id="4.2.3.4" evidence="11"/>
<keyword evidence="7" id="KW-0862">Zinc</keyword>
<comment type="caution">
    <text evidence="14">The sequence shown here is derived from an EMBL/GenBank/DDBJ whole genome shotgun (WGS) entry which is preliminary data.</text>
</comment>
<dbReference type="InterPro" id="IPR056179">
    <property type="entry name" value="DHQS_C"/>
</dbReference>
<dbReference type="InterPro" id="IPR050071">
    <property type="entry name" value="Dehydroquinate_synthase"/>
</dbReference>
<keyword evidence="6" id="KW-0547">Nucleotide-binding</keyword>
<reference evidence="14 15" key="1">
    <citation type="submission" date="2014-09" db="EMBL/GenBank/DDBJ databases">
        <title>Sporocytophaga myxococcoides PG-01 genome sequencing.</title>
        <authorList>
            <person name="Liu L."/>
            <person name="Gao P.J."/>
            <person name="Chen G.J."/>
            <person name="Wang L.S."/>
        </authorList>
    </citation>
    <scope>NUCLEOTIDE SEQUENCE [LARGE SCALE GENOMIC DNA]</scope>
    <source>
        <strain evidence="14 15">PG-01</strain>
    </source>
</reference>
<dbReference type="PANTHER" id="PTHR43622:SF1">
    <property type="entry name" value="3-DEHYDROQUINATE SYNTHASE"/>
    <property type="match status" value="1"/>
</dbReference>
<proteinExistence type="predicted"/>
<evidence type="ECO:0000313" key="14">
    <source>
        <dbReference type="EMBL" id="GAL84213.1"/>
    </source>
</evidence>
<evidence type="ECO:0000256" key="2">
    <source>
        <dbReference type="ARBA" id="ARBA00001941"/>
    </source>
</evidence>
<sequence>MKERKFSKIVLLADENTYKYCFPILGLSLPEEQIIVIKSGEEQKNLRTCEYIWDKLTNLRLDRKALLINLGGGVIGDMGGFCAATYKRGISFVQVPTTLLAQVDASVGGKLGIDFHLFKNHIGVFRIPDAVLIDTIFLKTLPNNELRSGFAEVIKHTLIADKSKWDEIRQKSLAEQEWQNLVEHSVLIKKKVTEEDPEEKGLRKILNFGHTIGHAIESYFLNIPHKKLLHGEAIAIGMICEAYISMKNGFISQQELNKIKNYIIAIFGKTEIFEYDSEKILPLTLQDKKNEQDEILGSLLNPIGHSTYNHPLTFKDIMDSIRFYSL</sequence>
<dbReference type="InterPro" id="IPR016037">
    <property type="entry name" value="DHQ_synth_AroB"/>
</dbReference>
<keyword evidence="15" id="KW-1185">Reference proteome</keyword>
<dbReference type="GO" id="GO:0009073">
    <property type="term" value="P:aromatic amino acid family biosynthetic process"/>
    <property type="evidence" value="ECO:0007669"/>
    <property type="project" value="InterPro"/>
</dbReference>
<evidence type="ECO:0000256" key="1">
    <source>
        <dbReference type="ARBA" id="ARBA00001911"/>
    </source>
</evidence>
<dbReference type="Pfam" id="PF01761">
    <property type="entry name" value="DHQ_synthase"/>
    <property type="match status" value="1"/>
</dbReference>
<comment type="cofactor">
    <cofactor evidence="2">
        <name>Co(2+)</name>
        <dbReference type="ChEBI" id="CHEBI:48828"/>
    </cofactor>
</comment>
<dbReference type="InterPro" id="IPR030960">
    <property type="entry name" value="DHQS/DOIS_N"/>
</dbReference>
<dbReference type="Gene3D" id="1.20.1090.10">
    <property type="entry name" value="Dehydroquinate synthase-like - alpha domain"/>
    <property type="match status" value="1"/>
</dbReference>
<evidence type="ECO:0000256" key="6">
    <source>
        <dbReference type="ARBA" id="ARBA00022741"/>
    </source>
</evidence>
<evidence type="ECO:0000313" key="15">
    <source>
        <dbReference type="Proteomes" id="UP000030185"/>
    </source>
</evidence>
<evidence type="ECO:0000256" key="11">
    <source>
        <dbReference type="NCBIfam" id="TIGR01357"/>
    </source>
</evidence>
<feature type="domain" description="3-dehydroquinate synthase C-terminal" evidence="13">
    <location>
        <begin position="149"/>
        <end position="290"/>
    </location>
</feature>
<accession>A0A098LCV7</accession>
<gene>
    <name evidence="14" type="ORF">MYP_1441</name>
</gene>
<feature type="domain" description="3-dehydroquinate synthase N-terminal" evidence="12">
    <location>
        <begin position="35"/>
        <end position="147"/>
    </location>
</feature>
<dbReference type="InterPro" id="IPR030963">
    <property type="entry name" value="DHQ_synth_fam"/>
</dbReference>
<dbReference type="Gene3D" id="3.40.50.1970">
    <property type="match status" value="1"/>
</dbReference>
<dbReference type="Pfam" id="PF24621">
    <property type="entry name" value="DHQS_C"/>
    <property type="match status" value="1"/>
</dbReference>
<dbReference type="GO" id="GO:0003856">
    <property type="term" value="F:3-dehydroquinate synthase activity"/>
    <property type="evidence" value="ECO:0007669"/>
    <property type="project" value="UniProtKB-UniRule"/>
</dbReference>
<evidence type="ECO:0000256" key="7">
    <source>
        <dbReference type="ARBA" id="ARBA00022833"/>
    </source>
</evidence>
<evidence type="ECO:0000256" key="5">
    <source>
        <dbReference type="ARBA" id="ARBA00022723"/>
    </source>
</evidence>
<dbReference type="EMBL" id="BBLT01000002">
    <property type="protein sequence ID" value="GAL84213.1"/>
    <property type="molecule type" value="Genomic_DNA"/>
</dbReference>
<dbReference type="PIRSF" id="PIRSF001455">
    <property type="entry name" value="DHQ_synth"/>
    <property type="match status" value="1"/>
</dbReference>
<evidence type="ECO:0000259" key="12">
    <source>
        <dbReference type="Pfam" id="PF01761"/>
    </source>
</evidence>
<dbReference type="STRING" id="153721.MYP_1441"/>
<dbReference type="FunFam" id="3.40.50.1970:FF:000007">
    <property type="entry name" value="Pentafunctional AROM polypeptide"/>
    <property type="match status" value="1"/>
</dbReference>
<dbReference type="GO" id="GO:0005737">
    <property type="term" value="C:cytoplasm"/>
    <property type="evidence" value="ECO:0007669"/>
    <property type="project" value="InterPro"/>
</dbReference>
<dbReference type="eggNOG" id="COG0337">
    <property type="taxonomic scope" value="Bacteria"/>
</dbReference>
<dbReference type="GO" id="GO:0009423">
    <property type="term" value="P:chorismate biosynthetic process"/>
    <property type="evidence" value="ECO:0007669"/>
    <property type="project" value="UniProtKB-UniRule"/>
</dbReference>
<protein>
    <recommendedName>
        <fullName evidence="11">3-dehydroquinate synthase</fullName>
        <ecNumber evidence="11">4.2.3.4</ecNumber>
    </recommendedName>
</protein>
<keyword evidence="10" id="KW-0170">Cobalt</keyword>
<comment type="function">
    <text evidence="4">Catalyzes the conversion of 3-deoxy-D-arabino-heptulosonate 7-phosphate (DAHP) to dehydroquinate (DHQ).</text>
</comment>
<evidence type="ECO:0000256" key="9">
    <source>
        <dbReference type="ARBA" id="ARBA00023239"/>
    </source>
</evidence>
<dbReference type="Proteomes" id="UP000030185">
    <property type="component" value="Unassembled WGS sequence"/>
</dbReference>
<comment type="cofactor">
    <cofactor evidence="3">
        <name>Zn(2+)</name>
        <dbReference type="ChEBI" id="CHEBI:29105"/>
    </cofactor>
</comment>
<evidence type="ECO:0000256" key="4">
    <source>
        <dbReference type="ARBA" id="ARBA00003485"/>
    </source>
</evidence>